<dbReference type="PROSITE" id="PS51726">
    <property type="entry name" value="MYST_HAT"/>
    <property type="match status" value="1"/>
</dbReference>
<feature type="active site" description="Proton donor/acceptor" evidence="5">
    <location>
        <position position="576"/>
    </location>
</feature>
<dbReference type="PANTHER" id="PTHR10615">
    <property type="entry name" value="HISTONE ACETYLTRANSFERASE"/>
    <property type="match status" value="1"/>
</dbReference>
<dbReference type="GO" id="GO:0005634">
    <property type="term" value="C:nucleus"/>
    <property type="evidence" value="ECO:0007669"/>
    <property type="project" value="TreeGrafter"/>
</dbReference>
<evidence type="ECO:0000313" key="8">
    <source>
        <dbReference type="Proteomes" id="UP000078046"/>
    </source>
</evidence>
<dbReference type="Gene3D" id="1.10.10.10">
    <property type="entry name" value="Winged helix-like DNA-binding domain superfamily/Winged helix DNA-binding domain"/>
    <property type="match status" value="1"/>
</dbReference>
<name>A0A177APZ1_9BILA</name>
<comment type="caution">
    <text evidence="7">The sequence shown here is derived from an EMBL/GenBank/DDBJ whole genome shotgun (WGS) entry which is preliminary data.</text>
</comment>
<evidence type="ECO:0000313" key="7">
    <source>
        <dbReference type="EMBL" id="OAF64065.1"/>
    </source>
</evidence>
<dbReference type="EMBL" id="LWCA01002169">
    <property type="protein sequence ID" value="OAF64065.1"/>
    <property type="molecule type" value="Genomic_DNA"/>
</dbReference>
<dbReference type="InterPro" id="IPR040706">
    <property type="entry name" value="Zf-MYST"/>
</dbReference>
<dbReference type="Proteomes" id="UP000078046">
    <property type="component" value="Unassembled WGS sequence"/>
</dbReference>
<evidence type="ECO:0000256" key="2">
    <source>
        <dbReference type="ARBA" id="ARBA00013184"/>
    </source>
</evidence>
<evidence type="ECO:0000256" key="3">
    <source>
        <dbReference type="ARBA" id="ARBA00022679"/>
    </source>
</evidence>
<dbReference type="Gene3D" id="3.30.60.60">
    <property type="entry name" value="N-acetyl transferase-like"/>
    <property type="match status" value="1"/>
</dbReference>
<organism evidence="7 8">
    <name type="scientific">Intoshia linei</name>
    <dbReference type="NCBI Taxonomy" id="1819745"/>
    <lineage>
        <taxon>Eukaryota</taxon>
        <taxon>Metazoa</taxon>
        <taxon>Spiralia</taxon>
        <taxon>Lophotrochozoa</taxon>
        <taxon>Mesozoa</taxon>
        <taxon>Orthonectida</taxon>
        <taxon>Rhopaluridae</taxon>
        <taxon>Intoshia</taxon>
    </lineage>
</organism>
<dbReference type="GO" id="GO:0003712">
    <property type="term" value="F:transcription coregulator activity"/>
    <property type="evidence" value="ECO:0007669"/>
    <property type="project" value="TreeGrafter"/>
</dbReference>
<evidence type="ECO:0000259" key="6">
    <source>
        <dbReference type="PROSITE" id="PS51726"/>
    </source>
</evidence>
<dbReference type="Pfam" id="PF01853">
    <property type="entry name" value="MOZ_SAS"/>
    <property type="match status" value="1"/>
</dbReference>
<keyword evidence="4" id="KW-0007">Acetylation</keyword>
<evidence type="ECO:0000256" key="1">
    <source>
        <dbReference type="ARBA" id="ARBA00010107"/>
    </source>
</evidence>
<dbReference type="AlphaFoldDB" id="A0A177APZ1"/>
<keyword evidence="3" id="KW-0808">Transferase</keyword>
<dbReference type="InterPro" id="IPR036388">
    <property type="entry name" value="WH-like_DNA-bd_sf"/>
</dbReference>
<dbReference type="InterPro" id="IPR002717">
    <property type="entry name" value="HAT_MYST-type"/>
</dbReference>
<reference evidence="7 8" key="1">
    <citation type="submission" date="2016-04" db="EMBL/GenBank/DDBJ databases">
        <title>The genome of Intoshia linei affirms orthonectids as highly simplified spiralians.</title>
        <authorList>
            <person name="Mikhailov K.V."/>
            <person name="Slusarev G.S."/>
            <person name="Nikitin M.A."/>
            <person name="Logacheva M.D."/>
            <person name="Penin A."/>
            <person name="Aleoshin V."/>
            <person name="Panchin Y.V."/>
        </authorList>
    </citation>
    <scope>NUCLEOTIDE SEQUENCE [LARGE SCALE GENOMIC DNA]</scope>
    <source>
        <strain evidence="7">Intl2013</strain>
        <tissue evidence="7">Whole animal</tissue>
    </source>
</reference>
<gene>
    <name evidence="7" type="ORF">A3Q56_08227</name>
</gene>
<feature type="domain" description="MYST-type HAT" evidence="6">
    <location>
        <begin position="400"/>
        <end position="658"/>
    </location>
</feature>
<dbReference type="GO" id="GO:0006357">
    <property type="term" value="P:regulation of transcription by RNA polymerase II"/>
    <property type="evidence" value="ECO:0007669"/>
    <property type="project" value="TreeGrafter"/>
</dbReference>
<proteinExistence type="inferred from homology"/>
<dbReference type="InterPro" id="IPR016181">
    <property type="entry name" value="Acyl_CoA_acyltransferase"/>
</dbReference>
<sequence>MVLNQVTTVKITDTQPEIENDTNTIELNNLTFYKLLPRLLTTIKSLCDELHQTPNLNLINTQLPDMPNKAMLDRAEKEGYVISHVNRKRSIGSLRSLNSYKHVTYSLSNFVYDDTNIDLTVGDKSMNSEIMESEDENIPLMEIIVKNQCQGNAQKNNRKFICNVCKCKLLTKINDELICTNCFVCDSVSCKETEIKIYSSIKECNSCNSKYHTSCERLAKSTDSDNQPIFVCYKCDDKSNTITPKGLTDCLSAFFTPVKNKRKLSSSSSYTTPPITETFPKKLKKAKKLKIKSLVSSNINDKKLSKKRKRYTTDFQNEKNDEYIASLVTTVLNDSYKKTKKKPVTPKKRIQRKIGTTVDISPISKRLCPGLAPAELYDVKLFRMSQKAVSKDYNCVEVGRNPAKLSVIQFGEYEIDIHFKSSYSLECAMVKKLFICDLCLKYFGSNVLISRHVSKCCVSQPPGNIVYKHDDLVLFKVDGDRQVEYCQNLCLLAKLFLEHKTLHYDVQPFLFYVLCVLKNGAHKFVGYFSKEKFNDKMFNLSCILTLPIYQRKGYGQFLISYSYLISKMNKSPSGPEKPFSTMGEIAYHSYWKRIIVSYFIENENIESISIKDIMDTTGIMACDVIETLEKLSMLGYRGNNAYIIRMKKQIFDKFTHDF</sequence>
<dbReference type="InterPro" id="IPR050603">
    <property type="entry name" value="MYST_HAT"/>
</dbReference>
<dbReference type="Pfam" id="PF17772">
    <property type="entry name" value="zf-MYST"/>
    <property type="match status" value="1"/>
</dbReference>
<dbReference type="GO" id="GO:0010484">
    <property type="term" value="F:histone H3 acetyltransferase activity"/>
    <property type="evidence" value="ECO:0007669"/>
    <property type="project" value="TreeGrafter"/>
</dbReference>
<dbReference type="GO" id="GO:0070776">
    <property type="term" value="C:MOZ/MORF histone acetyltransferase complex"/>
    <property type="evidence" value="ECO:0007669"/>
    <property type="project" value="TreeGrafter"/>
</dbReference>
<keyword evidence="8" id="KW-1185">Reference proteome</keyword>
<evidence type="ECO:0000256" key="4">
    <source>
        <dbReference type="ARBA" id="ARBA00022990"/>
    </source>
</evidence>
<feature type="non-terminal residue" evidence="7">
    <location>
        <position position="658"/>
    </location>
</feature>
<dbReference type="SUPFAM" id="SSF55729">
    <property type="entry name" value="Acyl-CoA N-acyltransferases (Nat)"/>
    <property type="match status" value="1"/>
</dbReference>
<dbReference type="GO" id="GO:0003682">
    <property type="term" value="F:chromatin binding"/>
    <property type="evidence" value="ECO:0007669"/>
    <property type="project" value="TreeGrafter"/>
</dbReference>
<accession>A0A177APZ1</accession>
<comment type="similarity">
    <text evidence="1">Belongs to the MYST (SAS/MOZ) family.</text>
</comment>
<dbReference type="PANTHER" id="PTHR10615:SF217">
    <property type="entry name" value="HISTONE ACETYLTRANSFERASE"/>
    <property type="match status" value="1"/>
</dbReference>
<dbReference type="EC" id="2.3.1.48" evidence="2"/>
<protein>
    <recommendedName>
        <fullName evidence="2">histone acetyltransferase</fullName>
        <ecNumber evidence="2">2.3.1.48</ecNumber>
    </recommendedName>
</protein>
<dbReference type="OrthoDB" id="787137at2759"/>
<dbReference type="Gene3D" id="3.40.630.30">
    <property type="match status" value="1"/>
</dbReference>
<evidence type="ECO:0000256" key="5">
    <source>
        <dbReference type="PIRSR" id="PIRSR602717-51"/>
    </source>
</evidence>